<organism evidence="1 2">
    <name type="scientific">Shouchella lonarensis</name>
    <dbReference type="NCBI Taxonomy" id="1464122"/>
    <lineage>
        <taxon>Bacteria</taxon>
        <taxon>Bacillati</taxon>
        <taxon>Bacillota</taxon>
        <taxon>Bacilli</taxon>
        <taxon>Bacillales</taxon>
        <taxon>Bacillaceae</taxon>
        <taxon>Shouchella</taxon>
    </lineage>
</organism>
<gene>
    <name evidence="1" type="ORF">SAMN05421737_104122</name>
</gene>
<proteinExistence type="predicted"/>
<dbReference type="InterPro" id="IPR053745">
    <property type="entry name" value="Viral_Tail_Comp_sf"/>
</dbReference>
<dbReference type="STRING" id="1464122.SAMN05421737_104122"/>
<dbReference type="Gene3D" id="3.30.2000.30">
    <property type="match status" value="1"/>
</dbReference>
<evidence type="ECO:0000313" key="1">
    <source>
        <dbReference type="EMBL" id="SDB96386.1"/>
    </source>
</evidence>
<evidence type="ECO:0000313" key="2">
    <source>
        <dbReference type="Proteomes" id="UP000242662"/>
    </source>
</evidence>
<dbReference type="EMBL" id="FMYM01000004">
    <property type="protein sequence ID" value="SDB96386.1"/>
    <property type="molecule type" value="Genomic_DNA"/>
</dbReference>
<dbReference type="OrthoDB" id="1701539at2"/>
<dbReference type="AlphaFoldDB" id="A0A1G6HSB7"/>
<keyword evidence="2" id="KW-1185">Reference proteome</keyword>
<name>A0A1G6HSB7_9BACI</name>
<protein>
    <submittedName>
        <fullName evidence="1">Uncharacterized protein</fullName>
    </submittedName>
</protein>
<reference evidence="2" key="1">
    <citation type="submission" date="2016-09" db="EMBL/GenBank/DDBJ databases">
        <authorList>
            <person name="Varghese N."/>
            <person name="Submissions S."/>
        </authorList>
    </citation>
    <scope>NUCLEOTIDE SEQUENCE [LARGE SCALE GENOMIC DNA]</scope>
    <source>
        <strain evidence="2">25nlg</strain>
    </source>
</reference>
<dbReference type="Proteomes" id="UP000242662">
    <property type="component" value="Unassembled WGS sequence"/>
</dbReference>
<sequence length="126" mass="14481">MKKTSGQALYDAVYKASLRLGYNTYDVAPPDASYPFVYIGEQFNQDGQTKSGVYGTVQQTIHVYGLYKDRRLIADMGERLKRACAQISNSDGYYFMYRNASGQMVKDDTTSDILWHNILELEFRYN</sequence>
<dbReference type="RefSeq" id="WP_090775245.1">
    <property type="nucleotide sequence ID" value="NZ_FMYM01000004.1"/>
</dbReference>
<accession>A0A1G6HSB7</accession>